<protein>
    <recommendedName>
        <fullName evidence="2">histidine kinase</fullName>
        <ecNumber evidence="2">2.7.13.3</ecNumber>
    </recommendedName>
</protein>
<gene>
    <name evidence="9" type="ORF">C1SCF055_LOCUS432</name>
</gene>
<evidence type="ECO:0000259" key="6">
    <source>
        <dbReference type="PROSITE" id="PS50109"/>
    </source>
</evidence>
<accession>A0A9P1FFE2</accession>
<dbReference type="CDD" id="cd00082">
    <property type="entry name" value="HisKA"/>
    <property type="match status" value="1"/>
</dbReference>
<evidence type="ECO:0000313" key="10">
    <source>
        <dbReference type="EMBL" id="CAL1125217.1"/>
    </source>
</evidence>
<dbReference type="InterPro" id="IPR034660">
    <property type="entry name" value="DinB/YfiT-like"/>
</dbReference>
<dbReference type="SUPFAM" id="SSF47384">
    <property type="entry name" value="Homodimeric domain of signal transducing histidine kinase"/>
    <property type="match status" value="1"/>
</dbReference>
<dbReference type="Gene3D" id="3.30.565.10">
    <property type="entry name" value="Histidine kinase-like ATPase, C-terminal domain"/>
    <property type="match status" value="1"/>
</dbReference>
<dbReference type="OrthoDB" id="60033at2759"/>
<dbReference type="CDD" id="cd00075">
    <property type="entry name" value="HATPase"/>
    <property type="match status" value="1"/>
</dbReference>
<dbReference type="InterPro" id="IPR003661">
    <property type="entry name" value="HisK_dim/P_dom"/>
</dbReference>
<dbReference type="InterPro" id="IPR052162">
    <property type="entry name" value="Sensor_kinase/Photoreceptor"/>
</dbReference>
<dbReference type="NCBIfam" id="TIGR00229">
    <property type="entry name" value="sensory_box"/>
    <property type="match status" value="3"/>
</dbReference>
<dbReference type="InterPro" id="IPR000014">
    <property type="entry name" value="PAS"/>
</dbReference>
<feature type="domain" description="PAS" evidence="7">
    <location>
        <begin position="400"/>
        <end position="469"/>
    </location>
</feature>
<dbReference type="AlphaFoldDB" id="A0A9P1FFE2"/>
<dbReference type="PROSITE" id="PS50113">
    <property type="entry name" value="PAC"/>
    <property type="match status" value="1"/>
</dbReference>
<dbReference type="Proteomes" id="UP001152797">
    <property type="component" value="Unassembled WGS sequence"/>
</dbReference>
<dbReference type="SUPFAM" id="SSF55874">
    <property type="entry name" value="ATPase domain of HSP90 chaperone/DNA topoisomerase II/histidine kinase"/>
    <property type="match status" value="1"/>
</dbReference>
<dbReference type="InterPro" id="IPR001610">
    <property type="entry name" value="PAC"/>
</dbReference>
<dbReference type="CDD" id="cd00130">
    <property type="entry name" value="PAS"/>
    <property type="match status" value="4"/>
</dbReference>
<evidence type="ECO:0000256" key="2">
    <source>
        <dbReference type="ARBA" id="ARBA00012438"/>
    </source>
</evidence>
<feature type="domain" description="PAC" evidence="8">
    <location>
        <begin position="347"/>
        <end position="399"/>
    </location>
</feature>
<organism evidence="9">
    <name type="scientific">Cladocopium goreaui</name>
    <dbReference type="NCBI Taxonomy" id="2562237"/>
    <lineage>
        <taxon>Eukaryota</taxon>
        <taxon>Sar</taxon>
        <taxon>Alveolata</taxon>
        <taxon>Dinophyceae</taxon>
        <taxon>Suessiales</taxon>
        <taxon>Symbiodiniaceae</taxon>
        <taxon>Cladocopium</taxon>
    </lineage>
</organism>
<evidence type="ECO:0000256" key="1">
    <source>
        <dbReference type="ARBA" id="ARBA00000085"/>
    </source>
</evidence>
<evidence type="ECO:0000313" key="11">
    <source>
        <dbReference type="EMBL" id="CAL4759154.1"/>
    </source>
</evidence>
<dbReference type="SUPFAM" id="SSF109854">
    <property type="entry name" value="DinB/YfiT-like putative metalloenzymes"/>
    <property type="match status" value="1"/>
</dbReference>
<name>A0A9P1FFE2_9DINO</name>
<evidence type="ECO:0000313" key="12">
    <source>
        <dbReference type="Proteomes" id="UP001152797"/>
    </source>
</evidence>
<dbReference type="EMBL" id="CAMXCT020000001">
    <property type="protein sequence ID" value="CAL1125217.1"/>
    <property type="molecule type" value="Genomic_DNA"/>
</dbReference>
<proteinExistence type="predicted"/>
<feature type="domain" description="PAS" evidence="7">
    <location>
        <begin position="519"/>
        <end position="593"/>
    </location>
</feature>
<dbReference type="InterPro" id="IPR036890">
    <property type="entry name" value="HATPase_C_sf"/>
</dbReference>
<dbReference type="EMBL" id="CAMXCT010000001">
    <property type="protein sequence ID" value="CAI3971842.1"/>
    <property type="molecule type" value="Genomic_DNA"/>
</dbReference>
<dbReference type="InterPro" id="IPR013655">
    <property type="entry name" value="PAS_fold_3"/>
</dbReference>
<keyword evidence="5 11" id="KW-0418">Kinase</keyword>
<dbReference type="SMART" id="SM00387">
    <property type="entry name" value="HATPase_c"/>
    <property type="match status" value="1"/>
</dbReference>
<dbReference type="PROSITE" id="PS50109">
    <property type="entry name" value="HIS_KIN"/>
    <property type="match status" value="1"/>
</dbReference>
<dbReference type="Gene3D" id="3.30.450.20">
    <property type="entry name" value="PAS domain"/>
    <property type="match status" value="4"/>
</dbReference>
<feature type="domain" description="Histidine kinase" evidence="6">
    <location>
        <begin position="661"/>
        <end position="872"/>
    </location>
</feature>
<dbReference type="InterPro" id="IPR035965">
    <property type="entry name" value="PAS-like_dom_sf"/>
</dbReference>
<evidence type="ECO:0000313" key="9">
    <source>
        <dbReference type="EMBL" id="CAI3971842.1"/>
    </source>
</evidence>
<dbReference type="PROSITE" id="PS50112">
    <property type="entry name" value="PAS"/>
    <property type="match status" value="2"/>
</dbReference>
<evidence type="ECO:0000259" key="7">
    <source>
        <dbReference type="PROSITE" id="PS50112"/>
    </source>
</evidence>
<keyword evidence="12" id="KW-1185">Reference proteome</keyword>
<dbReference type="SMART" id="SM00086">
    <property type="entry name" value="PAC"/>
    <property type="match status" value="4"/>
</dbReference>
<evidence type="ECO:0000256" key="3">
    <source>
        <dbReference type="ARBA" id="ARBA00022553"/>
    </source>
</evidence>
<dbReference type="InterPro" id="IPR036097">
    <property type="entry name" value="HisK_dim/P_sf"/>
</dbReference>
<dbReference type="PANTHER" id="PTHR43304:SF1">
    <property type="entry name" value="PAC DOMAIN-CONTAINING PROTEIN"/>
    <property type="match status" value="1"/>
</dbReference>
<dbReference type="SUPFAM" id="SSF55785">
    <property type="entry name" value="PYP-like sensor domain (PAS domain)"/>
    <property type="match status" value="4"/>
</dbReference>
<evidence type="ECO:0000256" key="5">
    <source>
        <dbReference type="ARBA" id="ARBA00022777"/>
    </source>
</evidence>
<comment type="catalytic activity">
    <reaction evidence="1">
        <text>ATP + protein L-histidine = ADP + protein N-phospho-L-histidine.</text>
        <dbReference type="EC" id="2.7.13.3"/>
    </reaction>
</comment>
<reference evidence="10" key="2">
    <citation type="submission" date="2024-04" db="EMBL/GenBank/DDBJ databases">
        <authorList>
            <person name="Chen Y."/>
            <person name="Shah S."/>
            <person name="Dougan E. K."/>
            <person name="Thang M."/>
            <person name="Chan C."/>
        </authorList>
    </citation>
    <scope>NUCLEOTIDE SEQUENCE [LARGE SCALE GENOMIC DNA]</scope>
</reference>
<dbReference type="Pfam" id="PF02518">
    <property type="entry name" value="HATPase_c"/>
    <property type="match status" value="1"/>
</dbReference>
<dbReference type="InterPro" id="IPR005467">
    <property type="entry name" value="His_kinase_dom"/>
</dbReference>
<keyword evidence="4" id="KW-0808">Transferase</keyword>
<dbReference type="Pfam" id="PF08448">
    <property type="entry name" value="PAS_4"/>
    <property type="match status" value="1"/>
</dbReference>
<dbReference type="SMART" id="SM00091">
    <property type="entry name" value="PAS"/>
    <property type="match status" value="4"/>
</dbReference>
<dbReference type="PRINTS" id="PR00344">
    <property type="entry name" value="BCTRLSENSOR"/>
</dbReference>
<sequence>MVELREHLLWLLRGGQAHIGFERAVADLPPHFRGSVPANLPYSPWRIVEHMRIAQTDILEFSRNPDHVSPDFPDGYWPEGVTPPNEASWDASIDSFLSDAGELQALIMSPEQDLIEPFAWGDGQTLLREALLVADHNAYHIGQLIAVRRALGFQLLIESLPTIVWTQSASGTRQFHTDNWYLVTGQSRERSAGNDWQASVYPDDVKHISARLSSSLDKSDKYDVEVRYRLSCGEYRRYRERAVPILNETGELDHWFGVSTEIASKSSLPVHADRDALLHAIFDNVPECVKVFDREGNFQLMNRAGLAMVEVESFDELQGQSALSCIAPEHHSAIESLNQTVLGGDYAHTEYDVIGRKGSRRNVETHALPLYDSNGDVTGILSITRDLTTERNAERAIRESHDRLRRMVEELPAGAICIEGESIFFNRATEEMLGYSLEEVKTLDKWFSLLYREKKNEVRQLYEDDKRNAFPVRREIEVICKSGQVKTVEFAGYGDAQGELWVVHDVTERKKAEEAVKQRERELSTLLSNLPGAAYRCRNDEHWTMEFISSGCKGVCGYSAAELTSGKPTWAELMHVDDRESVWELVQESLAAKQAFQIMYRIHHCHRGERFVWEQGRGIFSSDDQLEAIEGFLTDVTEMEHMKQQLVQSERLAAMGKMLSALAHESRNALQRIQSGVEMLKFEFEEESESYQDLRRIAGAREDLERLYDEMRSFAAPMNLKTCNSDLAGIWNRAWSHLEPVWKSREVRLVEMRNDVDLTVTVDSFRLEQVFRNLLENALAACSDPVEINISCANSDIQGVPAVCVTLRDNGPGLTEQQRERIFEAFYTTKHKGSGLGMAIASRIVEAHRGAIEVRNSTNGGAEFLLTIPRAHS</sequence>
<comment type="caution">
    <text evidence="9">The sequence shown here is derived from an EMBL/GenBank/DDBJ whole genome shotgun (WGS) entry which is preliminary data.</text>
</comment>
<dbReference type="EC" id="2.7.13.3" evidence="2"/>
<dbReference type="InterPro" id="IPR000700">
    <property type="entry name" value="PAS-assoc_C"/>
</dbReference>
<dbReference type="Gene3D" id="1.10.287.130">
    <property type="match status" value="1"/>
</dbReference>
<dbReference type="InterPro" id="IPR003594">
    <property type="entry name" value="HATPase_dom"/>
</dbReference>
<dbReference type="Pfam" id="PF08447">
    <property type="entry name" value="PAS_3"/>
    <property type="match status" value="3"/>
</dbReference>
<dbReference type="InterPro" id="IPR013656">
    <property type="entry name" value="PAS_4"/>
</dbReference>
<evidence type="ECO:0000256" key="4">
    <source>
        <dbReference type="ARBA" id="ARBA00022679"/>
    </source>
</evidence>
<dbReference type="PANTHER" id="PTHR43304">
    <property type="entry name" value="PHYTOCHROME-LIKE PROTEIN CPH1"/>
    <property type="match status" value="1"/>
</dbReference>
<reference evidence="9" key="1">
    <citation type="submission" date="2022-10" db="EMBL/GenBank/DDBJ databases">
        <authorList>
            <person name="Chen Y."/>
            <person name="Dougan E. K."/>
            <person name="Chan C."/>
            <person name="Rhodes N."/>
            <person name="Thang M."/>
        </authorList>
    </citation>
    <scope>NUCLEOTIDE SEQUENCE</scope>
</reference>
<dbReference type="InterPro" id="IPR004358">
    <property type="entry name" value="Sig_transdc_His_kin-like_C"/>
</dbReference>
<keyword evidence="3" id="KW-0597">Phosphoprotein</keyword>
<dbReference type="EMBL" id="CAMXCT030000001">
    <property type="protein sequence ID" value="CAL4759154.1"/>
    <property type="molecule type" value="Genomic_DNA"/>
</dbReference>
<dbReference type="GO" id="GO:0000155">
    <property type="term" value="F:phosphorelay sensor kinase activity"/>
    <property type="evidence" value="ECO:0007669"/>
    <property type="project" value="InterPro"/>
</dbReference>
<evidence type="ECO:0000259" key="8">
    <source>
        <dbReference type="PROSITE" id="PS50113"/>
    </source>
</evidence>